<dbReference type="InterPro" id="IPR036291">
    <property type="entry name" value="NAD(P)-bd_dom_sf"/>
</dbReference>
<dbReference type="Pfam" id="PF08643">
    <property type="entry name" value="DUF1776"/>
    <property type="match status" value="1"/>
</dbReference>
<dbReference type="Gene3D" id="3.40.50.720">
    <property type="entry name" value="NAD(P)-binding Rossmann-like Domain"/>
    <property type="match status" value="1"/>
</dbReference>
<dbReference type="EMBL" id="CAJPDQ010000013">
    <property type="protein sequence ID" value="CAF9918802.1"/>
    <property type="molecule type" value="Genomic_DNA"/>
</dbReference>
<keyword evidence="4" id="KW-1185">Reference proteome</keyword>
<name>A0A8H3I8G7_9LECA</name>
<dbReference type="InterPro" id="IPR013952">
    <property type="entry name" value="DUF1776_fun"/>
</dbReference>
<evidence type="ECO:0000256" key="2">
    <source>
        <dbReference type="SAM" id="Phobius"/>
    </source>
</evidence>
<feature type="transmembrane region" description="Helical" evidence="2">
    <location>
        <begin position="98"/>
        <end position="115"/>
    </location>
</feature>
<organism evidence="3 4">
    <name type="scientific">Gomphillus americanus</name>
    <dbReference type="NCBI Taxonomy" id="1940652"/>
    <lineage>
        <taxon>Eukaryota</taxon>
        <taxon>Fungi</taxon>
        <taxon>Dikarya</taxon>
        <taxon>Ascomycota</taxon>
        <taxon>Pezizomycotina</taxon>
        <taxon>Lecanoromycetes</taxon>
        <taxon>OSLEUM clade</taxon>
        <taxon>Ostropomycetidae</taxon>
        <taxon>Ostropales</taxon>
        <taxon>Graphidaceae</taxon>
        <taxon>Gomphilloideae</taxon>
        <taxon>Gomphillus</taxon>
    </lineage>
</organism>
<feature type="compositionally biased region" description="Polar residues" evidence="1">
    <location>
        <begin position="359"/>
        <end position="373"/>
    </location>
</feature>
<evidence type="ECO:0000313" key="4">
    <source>
        <dbReference type="Proteomes" id="UP000664169"/>
    </source>
</evidence>
<keyword evidence="2" id="KW-0472">Membrane</keyword>
<dbReference type="AlphaFoldDB" id="A0A8H3I8G7"/>
<protein>
    <recommendedName>
        <fullName evidence="5">DUF1776-domain-containing protein</fullName>
    </recommendedName>
</protein>
<feature type="region of interest" description="Disordered" evidence="1">
    <location>
        <begin position="359"/>
        <end position="379"/>
    </location>
</feature>
<sequence length="447" mass="49419">MANSNSDRDVIDALVSSVWSFSNELWKFAQTLGDYSQDAADKLEKEFDSYADTIRHSVRYQTWIPESMKPPAPRPPPPRRLRLGLLAKCTNWINEHRAISAAAICFIGTSVFLIYRHQRQCRRKRRARRAPSGAKTEVVVLAGSPYTHITKSLAQDLEKRGFLVYIPVGSLQEETAVAELRVANIHSLNFDITSEDSTAGMIEKLSDLLHNPHRHGTDRLHLASLVLVESLPSTMEISPISDISSSSWSDALNSRILYPISLTQAFLPLLLSESVAEDIQQPTTLVVVTPSNISSINAPHYARESVTMAALTSYISTLRAELPRSIKVTHIRLGSLTTQSAPSTRLDVALARVKRFAPTVSSPPKSISPSRNSPKLDESSIVSSGLHKLHHGIFDAVVGRTHGTVFLGRGALLYAMIGTFIPSTFVGQMMGYRRNFARVERQSPSQD</sequence>
<dbReference type="SUPFAM" id="SSF51735">
    <property type="entry name" value="NAD(P)-binding Rossmann-fold domains"/>
    <property type="match status" value="1"/>
</dbReference>
<gene>
    <name evidence="3" type="ORF">GOMPHAMPRED_001639</name>
</gene>
<evidence type="ECO:0000256" key="1">
    <source>
        <dbReference type="SAM" id="MobiDB-lite"/>
    </source>
</evidence>
<dbReference type="PANTHER" id="PTHR43313:SF1">
    <property type="entry name" value="3BETA-HYDROXYSTEROID DEHYDROGENASE DHS-16"/>
    <property type="match status" value="1"/>
</dbReference>
<proteinExistence type="predicted"/>
<keyword evidence="2" id="KW-1133">Transmembrane helix</keyword>
<accession>A0A8H3I8G7</accession>
<keyword evidence="2" id="KW-0812">Transmembrane</keyword>
<dbReference type="PANTHER" id="PTHR43313">
    <property type="entry name" value="SHORT-CHAIN DEHYDROGENASE/REDUCTASE FAMILY 9C"/>
    <property type="match status" value="1"/>
</dbReference>
<dbReference type="OrthoDB" id="5308060at2759"/>
<reference evidence="3" key="1">
    <citation type="submission" date="2021-03" db="EMBL/GenBank/DDBJ databases">
        <authorList>
            <person name="Tagirdzhanova G."/>
        </authorList>
    </citation>
    <scope>NUCLEOTIDE SEQUENCE</scope>
</reference>
<dbReference type="Proteomes" id="UP000664169">
    <property type="component" value="Unassembled WGS sequence"/>
</dbReference>
<comment type="caution">
    <text evidence="3">The sequence shown here is derived from an EMBL/GenBank/DDBJ whole genome shotgun (WGS) entry which is preliminary data.</text>
</comment>
<evidence type="ECO:0008006" key="5">
    <source>
        <dbReference type="Google" id="ProtNLM"/>
    </source>
</evidence>
<evidence type="ECO:0000313" key="3">
    <source>
        <dbReference type="EMBL" id="CAF9918802.1"/>
    </source>
</evidence>